<dbReference type="AlphaFoldDB" id="A0A0M3ARV4"/>
<accession>A0A0M3ARV4</accession>
<gene>
    <name evidence="1" type="ORF">YP76_08675</name>
</gene>
<dbReference type="STRING" id="56193.YP76_08675"/>
<dbReference type="PATRIC" id="fig|56193.3.peg.1797"/>
<proteinExistence type="predicted"/>
<evidence type="ECO:0000313" key="1">
    <source>
        <dbReference type="EMBL" id="KKW92947.1"/>
    </source>
</evidence>
<evidence type="ECO:0000313" key="2">
    <source>
        <dbReference type="Proteomes" id="UP000033874"/>
    </source>
</evidence>
<comment type="caution">
    <text evidence="1">The sequence shown here is derived from an EMBL/GenBank/DDBJ whole genome shotgun (WGS) entry which is preliminary data.</text>
</comment>
<dbReference type="EMBL" id="LBIC01000003">
    <property type="protein sequence ID" value="KKW92947.1"/>
    <property type="molecule type" value="Genomic_DNA"/>
</dbReference>
<dbReference type="Proteomes" id="UP000033874">
    <property type="component" value="Unassembled WGS sequence"/>
</dbReference>
<dbReference type="RefSeq" id="WP_046763155.1">
    <property type="nucleotide sequence ID" value="NZ_LBIC01000003.1"/>
</dbReference>
<name>A0A0M3ARV4_9SPHN</name>
<sequence length="90" mass="9664">MGEVVAFFRPDAAQEPAAGGTIHIWMGNPRHFEIGHESRSGDSWGYFATFNSAEAAIGAAHRLNREELDGKAAVYIPDAIRAHMAGGVEP</sequence>
<protein>
    <submittedName>
        <fullName evidence="1">Uncharacterized protein</fullName>
    </submittedName>
</protein>
<keyword evidence="2" id="KW-1185">Reference proteome</keyword>
<organism evidence="1 2">
    <name type="scientific">Sphingobium chungbukense</name>
    <dbReference type="NCBI Taxonomy" id="56193"/>
    <lineage>
        <taxon>Bacteria</taxon>
        <taxon>Pseudomonadati</taxon>
        <taxon>Pseudomonadota</taxon>
        <taxon>Alphaproteobacteria</taxon>
        <taxon>Sphingomonadales</taxon>
        <taxon>Sphingomonadaceae</taxon>
        <taxon>Sphingobium</taxon>
    </lineage>
</organism>
<reference evidence="1 2" key="1">
    <citation type="submission" date="2015-04" db="EMBL/GenBank/DDBJ databases">
        <title>Genome sequence of aromatic hydrocarbons-degrading Sphingobium chungbukense DJ77.</title>
        <authorList>
            <person name="Kim Y.-C."/>
            <person name="Chae J.-C."/>
        </authorList>
    </citation>
    <scope>NUCLEOTIDE SEQUENCE [LARGE SCALE GENOMIC DNA]</scope>
    <source>
        <strain evidence="1 2">DJ77</strain>
    </source>
</reference>